<dbReference type="PANTHER" id="PTHR12526">
    <property type="entry name" value="GLYCOSYLTRANSFERASE"/>
    <property type="match status" value="1"/>
</dbReference>
<dbReference type="STRING" id="1640674.SAMN05216323_11263"/>
<dbReference type="InterPro" id="IPR028098">
    <property type="entry name" value="Glyco_trans_4-like_N"/>
</dbReference>
<dbReference type="InterPro" id="IPR001296">
    <property type="entry name" value="Glyco_trans_1"/>
</dbReference>
<dbReference type="Pfam" id="PF00534">
    <property type="entry name" value="Glycos_transf_1"/>
    <property type="match status" value="1"/>
</dbReference>
<dbReference type="AlphaFoldDB" id="A0A1G6TLD8"/>
<keyword evidence="3" id="KW-0808">Transferase</keyword>
<evidence type="ECO:0000313" key="3">
    <source>
        <dbReference type="EMBL" id="SDD29684.1"/>
    </source>
</evidence>
<feature type="domain" description="Glycosyl transferase family 1" evidence="1">
    <location>
        <begin position="195"/>
        <end position="351"/>
    </location>
</feature>
<sequence>MSKPLLTFLFIDATIAGGAERTTFNIINHLSRKGYSIAVISLFASNQKTFFPLDKEIQFYSINNKPTSKYIFFPIEKYLIDYFPVIIGLRRLLKKIKPVIVFSVAINPSIYYEAASIGLSGIKEVVCEHGDLDNTINHDRLSKWARVLGVKFGHSVLLLTEENRCKYNAYFKSKIKRSWVIPNAIPIKVDECNALDQPIAIAIGRFVPEKGFERMVDIWFSVVQVKPTWKLKIIGDGPLKESIMQIVRFKQLEDYIIIEPATLEIESYYRNASIFIMTSHFEGLPMVLLEAMEHGIPIVAFDCPSGPRQIIKDNEDGFLITNNDNEQFVAKIIKLVEDDTLRKQMGKKAKNNIQRFSTTQIVPLWENMINSILNE</sequence>
<keyword evidence="4" id="KW-1185">Reference proteome</keyword>
<reference evidence="3 4" key="1">
    <citation type="submission" date="2016-09" db="EMBL/GenBank/DDBJ databases">
        <authorList>
            <person name="Capua I."/>
            <person name="De Benedictis P."/>
            <person name="Joannis T."/>
            <person name="Lombin L.H."/>
            <person name="Cattoli G."/>
        </authorList>
    </citation>
    <scope>NUCLEOTIDE SEQUENCE [LARGE SCALE GENOMIC DNA]</scope>
    <source>
        <strain evidence="3 4">A7P-90m</strain>
    </source>
</reference>
<organism evidence="3 4">
    <name type="scientific">Williamwhitmania taraxaci</name>
    <dbReference type="NCBI Taxonomy" id="1640674"/>
    <lineage>
        <taxon>Bacteria</taxon>
        <taxon>Pseudomonadati</taxon>
        <taxon>Bacteroidota</taxon>
        <taxon>Bacteroidia</taxon>
        <taxon>Bacteroidales</taxon>
        <taxon>Williamwhitmaniaceae</taxon>
        <taxon>Williamwhitmania</taxon>
    </lineage>
</organism>
<dbReference type="EMBL" id="FMYP01000126">
    <property type="protein sequence ID" value="SDD29684.1"/>
    <property type="molecule type" value="Genomic_DNA"/>
</dbReference>
<dbReference type="CDD" id="cd03820">
    <property type="entry name" value="GT4_AmsD-like"/>
    <property type="match status" value="1"/>
</dbReference>
<dbReference type="Pfam" id="PF13439">
    <property type="entry name" value="Glyco_transf_4"/>
    <property type="match status" value="1"/>
</dbReference>
<protein>
    <submittedName>
        <fullName evidence="3">Glycosyltransferase involved in cell wall bisynthesis</fullName>
    </submittedName>
</protein>
<dbReference type="Gene3D" id="3.40.50.2000">
    <property type="entry name" value="Glycogen Phosphorylase B"/>
    <property type="match status" value="2"/>
</dbReference>
<dbReference type="PANTHER" id="PTHR12526:SF630">
    <property type="entry name" value="GLYCOSYLTRANSFERASE"/>
    <property type="match status" value="1"/>
</dbReference>
<gene>
    <name evidence="3" type="ORF">SAMN05216323_11263</name>
</gene>
<dbReference type="Proteomes" id="UP000199452">
    <property type="component" value="Unassembled WGS sequence"/>
</dbReference>
<name>A0A1G6TLD8_9BACT</name>
<accession>A0A1G6TLD8</accession>
<evidence type="ECO:0000259" key="2">
    <source>
        <dbReference type="Pfam" id="PF13439"/>
    </source>
</evidence>
<proteinExistence type="predicted"/>
<dbReference type="SUPFAM" id="SSF53756">
    <property type="entry name" value="UDP-Glycosyltransferase/glycogen phosphorylase"/>
    <property type="match status" value="1"/>
</dbReference>
<evidence type="ECO:0000259" key="1">
    <source>
        <dbReference type="Pfam" id="PF00534"/>
    </source>
</evidence>
<evidence type="ECO:0000313" key="4">
    <source>
        <dbReference type="Proteomes" id="UP000199452"/>
    </source>
</evidence>
<dbReference type="RefSeq" id="WP_092441025.1">
    <property type="nucleotide sequence ID" value="NZ_FMYP01000126.1"/>
</dbReference>
<dbReference type="OrthoDB" id="9811239at2"/>
<dbReference type="GO" id="GO:0016757">
    <property type="term" value="F:glycosyltransferase activity"/>
    <property type="evidence" value="ECO:0007669"/>
    <property type="project" value="InterPro"/>
</dbReference>
<feature type="domain" description="Glycosyltransferase subfamily 4-like N-terminal" evidence="2">
    <location>
        <begin position="17"/>
        <end position="186"/>
    </location>
</feature>